<keyword evidence="3" id="KW-1185">Reference proteome</keyword>
<reference evidence="2" key="1">
    <citation type="submission" date="2021-08" db="EMBL/GenBank/DDBJ databases">
        <title>Genome of a novel bacterium of the phylum Verrucomicrobia, Oleiharenicola sp. KSB-15.</title>
        <authorList>
            <person name="Chung J.-H."/>
            <person name="Ahn J.-H."/>
            <person name="Yoon Y."/>
            <person name="Kim D.-Y."/>
            <person name="An S.-H."/>
            <person name="Park I."/>
            <person name="Yeon J."/>
        </authorList>
    </citation>
    <scope>NUCLEOTIDE SEQUENCE</scope>
    <source>
        <strain evidence="2">KSB-15</strain>
    </source>
</reference>
<dbReference type="RefSeq" id="WP_220164846.1">
    <property type="nucleotide sequence ID" value="NZ_CP080507.1"/>
</dbReference>
<organism evidence="2 3">
    <name type="scientific">Horticoccus luteus</name>
    <dbReference type="NCBI Taxonomy" id="2862869"/>
    <lineage>
        <taxon>Bacteria</taxon>
        <taxon>Pseudomonadati</taxon>
        <taxon>Verrucomicrobiota</taxon>
        <taxon>Opitutia</taxon>
        <taxon>Opitutales</taxon>
        <taxon>Opitutaceae</taxon>
        <taxon>Horticoccus</taxon>
    </lineage>
</organism>
<accession>A0A8F9TYJ9</accession>
<dbReference type="AlphaFoldDB" id="A0A8F9TYJ9"/>
<evidence type="ECO:0000313" key="2">
    <source>
        <dbReference type="EMBL" id="QYM80118.1"/>
    </source>
</evidence>
<gene>
    <name evidence="2" type="ORF">K0B96_05740</name>
</gene>
<proteinExistence type="predicted"/>
<dbReference type="Proteomes" id="UP000825051">
    <property type="component" value="Chromosome"/>
</dbReference>
<keyword evidence="1" id="KW-0472">Membrane</keyword>
<dbReference type="EMBL" id="CP080507">
    <property type="protein sequence ID" value="QYM80118.1"/>
    <property type="molecule type" value="Genomic_DNA"/>
</dbReference>
<feature type="transmembrane region" description="Helical" evidence="1">
    <location>
        <begin position="20"/>
        <end position="42"/>
    </location>
</feature>
<evidence type="ECO:0000256" key="1">
    <source>
        <dbReference type="SAM" id="Phobius"/>
    </source>
</evidence>
<evidence type="ECO:0000313" key="3">
    <source>
        <dbReference type="Proteomes" id="UP000825051"/>
    </source>
</evidence>
<dbReference type="KEGG" id="ole:K0B96_05740"/>
<sequence length="996" mass="106166">MTSALTFSRLYGARRRQAGFALLLTVTLVAALLVLLVSLVALTRVETKISDNGVKEAQARRNALMALNIALGELQKYAGPDQRVTGTADGFGGVVGTRYYTGVWDSRTTGTGTLRWLVSGGESAAFSPAAAPLDAVELVGERTSATAGESVVAMKRPITAVVAGQSNEAVTGAYAWWVGDEGVKASLAVGDRTEAITYPPYQSGDARARLRQQTGLGAAPTDTAGETLVEPRSASNASSLARLFGREQISLLTTPATAPLGLTVTRDNYHNWTVLSKGVLSDTVRGGLRQDVSLNANLLGEEYAVWADYTNTSVMEDPASPGTPAPSPGYGSEPLRRRYTIGPFVASQRPRIAPVISYFYILFGVRKQSASAPFTLSMRWAVALWNPYTSALVPEPLSIEVTGLPEQVSFLHASTQAVDATVSLRNLYGAPMKLRLPWDSAPTSPDRKSWLPGRVYNWVSTGDPAFTASSTNPGRFYSRDLPGFATGLMTSVAGSGVINGNSPLAVRVGGKTTLTVKLFRDSDHALLATYTSPEYDAVPTTAGTAASNSTSQLGFLFRLAESYDTVASDPGLWLKTTLEDPRAEDYPADGLRAVPNGTNPALYVNYTTISAPDRLLDRDITWGTSFDEDVPVFELPRAPLLSLGALQQLYVAGARPFAIGNSWGQSALINNLHGNELFDRFFLSGLCPGVAPDLAAGEPLPNQMLLPLTEKPDGTAVLLATLQGAAAQRSSEFLLQQGAFNINSLSASAWRAVLHAGRFGDGGAFSYLNPSAATGTAGDASRQTIDAIDAQFFRFPQSAQETFAASDNYAQSTTGANGAGGPVINTPLFRRGKRALSATQIRDLAQQVVTLNRQKQAASGPFRSLEEFLNPNDLFAEADGTPSSLLEKAIRDAGLNEAIGEFSSQWLTQADLVTAIGPVLSARSDTFVVRAYGETRNPVGGNIEGRAWAEAVVQRLPEPKSPANRQHPTEAEYQSPGTLGRRFKILSFRWLSSSDI</sequence>
<keyword evidence="1" id="KW-0812">Transmembrane</keyword>
<keyword evidence="1" id="KW-1133">Transmembrane helix</keyword>
<protein>
    <submittedName>
        <fullName evidence="2">Uncharacterized protein</fullName>
    </submittedName>
</protein>
<name>A0A8F9TYJ9_9BACT</name>